<dbReference type="STRING" id="407821.A0A087TA83"/>
<dbReference type="GO" id="GO:0016581">
    <property type="term" value="C:NuRD complex"/>
    <property type="evidence" value="ECO:0007669"/>
    <property type="project" value="TreeGrafter"/>
</dbReference>
<evidence type="ECO:0000313" key="9">
    <source>
        <dbReference type="Proteomes" id="UP000054359"/>
    </source>
</evidence>
<name>A0A087TA83_STEMI</name>
<dbReference type="GO" id="GO:0000122">
    <property type="term" value="P:negative regulation of transcription by RNA polymerase II"/>
    <property type="evidence" value="ECO:0007669"/>
    <property type="project" value="InterPro"/>
</dbReference>
<feature type="compositionally biased region" description="Low complexity" evidence="6">
    <location>
        <begin position="259"/>
        <end position="278"/>
    </location>
</feature>
<feature type="compositionally biased region" description="Polar residues" evidence="6">
    <location>
        <begin position="563"/>
        <end position="574"/>
    </location>
</feature>
<organism evidence="8 9">
    <name type="scientific">Stegodyphus mimosarum</name>
    <name type="common">African social velvet spider</name>
    <dbReference type="NCBI Taxonomy" id="407821"/>
    <lineage>
        <taxon>Eukaryota</taxon>
        <taxon>Metazoa</taxon>
        <taxon>Ecdysozoa</taxon>
        <taxon>Arthropoda</taxon>
        <taxon>Chelicerata</taxon>
        <taxon>Arachnida</taxon>
        <taxon>Araneae</taxon>
        <taxon>Araneomorphae</taxon>
        <taxon>Entelegynae</taxon>
        <taxon>Eresoidea</taxon>
        <taxon>Eresidae</taxon>
        <taxon>Stegodyphus</taxon>
    </lineage>
</organism>
<dbReference type="PANTHER" id="PTHR13455">
    <property type="entry name" value="TRANSCRIPTIONAL REPRESSOR P66-RELATED"/>
    <property type="match status" value="1"/>
</dbReference>
<gene>
    <name evidence="8" type="ORF">X975_06391</name>
</gene>
<dbReference type="OrthoDB" id="8186989at2759"/>
<feature type="region of interest" description="Disordered" evidence="6">
    <location>
        <begin position="292"/>
        <end position="328"/>
    </location>
</feature>
<evidence type="ECO:0000256" key="2">
    <source>
        <dbReference type="ARBA" id="ARBA00023015"/>
    </source>
</evidence>
<feature type="region of interest" description="Disordered" evidence="6">
    <location>
        <begin position="1"/>
        <end position="20"/>
    </location>
</feature>
<reference evidence="8 9" key="1">
    <citation type="submission" date="2013-11" db="EMBL/GenBank/DDBJ databases">
        <title>Genome sequencing of Stegodyphus mimosarum.</title>
        <authorList>
            <person name="Bechsgaard J."/>
        </authorList>
    </citation>
    <scope>NUCLEOTIDE SEQUENCE [LARGE SCALE GENOMIC DNA]</scope>
</reference>
<evidence type="ECO:0000259" key="7">
    <source>
        <dbReference type="Pfam" id="PF16563"/>
    </source>
</evidence>
<dbReference type="Gene3D" id="6.10.250.1650">
    <property type="match status" value="1"/>
</dbReference>
<dbReference type="Proteomes" id="UP000054359">
    <property type="component" value="Unassembled WGS sequence"/>
</dbReference>
<evidence type="ECO:0000256" key="3">
    <source>
        <dbReference type="ARBA" id="ARBA00023054"/>
    </source>
</evidence>
<dbReference type="InterPro" id="IPR040386">
    <property type="entry name" value="P66"/>
</dbReference>
<dbReference type="OMA" id="ACITSNI"/>
<sequence length="599" mass="66390">MNNENVIHSKRSRGRPKKNISYANMAKISAFNRPTNVTAKRKTVESTSDDIEILEPNGLESAQIKKPKSDDYSNSLQPKRIQPQRAARFTESYGGTTSPDVVVISDDEQREGSESESDSDCSPIPSPVTKMKSKEELEEWELTIQRLKKQLCDEEMKLVLLRKLKESQKTKESKPEVNGSSSPSIIGHLPHKNLSVSQKSGLQIQSLPSKHLVSNNKYLTKNDIKLEPLPSSHSSQYMNGPQKSAISLASSQQVVKAETSSTSTTVPSNSLQNLSSNPLHQYPLLKNLSNQITVTPVPPPQPPPAPPQPSSTSSRQEEKVDPETIHQRQAAAKLALRKQLEKTLLQIPLPKPPPLKINFFPNANSIEFLCLLGLDFVVDFLTKSKKNHVQKEPLVCAQCSTDFTCAWKWKEVDKNGKKAYDVFCEACITSNIRKALKAQHTNNLKSAFLKALQQEKEIDRLSQTMTKSHSSSREPRPSSRLPIPSPAHQAHNSSAFSVPKVGSSMQYIPKSTPGMNHAALAQVKLNPQFQSLLQVQAQHLLATGVPLHPNVLSLSSFVPPSSHQNRGKSSTGQNDVRRQYRPDRVQSPSIPQAPSTWKA</sequence>
<keyword evidence="2" id="KW-0805">Transcription regulation</keyword>
<feature type="region of interest" description="Disordered" evidence="6">
    <location>
        <begin position="258"/>
        <end position="278"/>
    </location>
</feature>
<accession>A0A087TA83</accession>
<comment type="subcellular location">
    <subcellularLocation>
        <location evidence="1">Nucleus</location>
    </subcellularLocation>
</comment>
<feature type="compositionally biased region" description="Basic and acidic residues" evidence="6">
    <location>
        <begin position="315"/>
        <end position="326"/>
    </location>
</feature>
<dbReference type="AlphaFoldDB" id="A0A087TA83"/>
<dbReference type="EMBL" id="KK114254">
    <property type="protein sequence ID" value="KFM62022.1"/>
    <property type="molecule type" value="Genomic_DNA"/>
</dbReference>
<keyword evidence="9" id="KW-1185">Reference proteome</keyword>
<evidence type="ECO:0000256" key="5">
    <source>
        <dbReference type="ARBA" id="ARBA00023242"/>
    </source>
</evidence>
<feature type="compositionally biased region" description="Basic residues" evidence="6">
    <location>
        <begin position="8"/>
        <end position="18"/>
    </location>
</feature>
<proteinExistence type="predicted"/>
<evidence type="ECO:0000256" key="1">
    <source>
        <dbReference type="ARBA" id="ARBA00004123"/>
    </source>
</evidence>
<feature type="compositionally biased region" description="Pro residues" evidence="6">
    <location>
        <begin position="296"/>
        <end position="309"/>
    </location>
</feature>
<evidence type="ECO:0000256" key="6">
    <source>
        <dbReference type="SAM" id="MobiDB-lite"/>
    </source>
</evidence>
<feature type="non-terminal residue" evidence="8">
    <location>
        <position position="599"/>
    </location>
</feature>
<feature type="region of interest" description="Disordered" evidence="6">
    <location>
        <begin position="462"/>
        <end position="493"/>
    </location>
</feature>
<dbReference type="PANTHER" id="PTHR13455:SF7">
    <property type="entry name" value="SIMJANG, ISOFORM E"/>
    <property type="match status" value="1"/>
</dbReference>
<dbReference type="Pfam" id="PF16563">
    <property type="entry name" value="P66_CC"/>
    <property type="match status" value="1"/>
</dbReference>
<feature type="region of interest" description="Disordered" evidence="6">
    <location>
        <begin position="167"/>
        <end position="190"/>
    </location>
</feature>
<feature type="region of interest" description="Disordered" evidence="6">
    <location>
        <begin position="556"/>
        <end position="599"/>
    </location>
</feature>
<evidence type="ECO:0000313" key="8">
    <source>
        <dbReference type="EMBL" id="KFM62022.1"/>
    </source>
</evidence>
<protein>
    <submittedName>
        <fullName evidence="8">Transcriptional repressor p66-beta</fullName>
    </submittedName>
</protein>
<feature type="compositionally biased region" description="Acidic residues" evidence="6">
    <location>
        <begin position="105"/>
        <end position="119"/>
    </location>
</feature>
<dbReference type="InterPro" id="IPR032346">
    <property type="entry name" value="P66_CC"/>
</dbReference>
<feature type="domain" description="Transcriptional repressor p66 coiled-coil MBD2-interaction" evidence="7">
    <location>
        <begin position="136"/>
        <end position="173"/>
    </location>
</feature>
<feature type="compositionally biased region" description="Basic and acidic residues" evidence="6">
    <location>
        <begin position="575"/>
        <end position="584"/>
    </location>
</feature>
<feature type="region of interest" description="Disordered" evidence="6">
    <location>
        <begin position="32"/>
        <end position="134"/>
    </location>
</feature>
<keyword evidence="5" id="KW-0539">Nucleus</keyword>
<feature type="compositionally biased region" description="Polar residues" evidence="6">
    <location>
        <begin position="586"/>
        <end position="599"/>
    </location>
</feature>
<keyword evidence="3" id="KW-0175">Coiled coil</keyword>
<evidence type="ECO:0000256" key="4">
    <source>
        <dbReference type="ARBA" id="ARBA00023163"/>
    </source>
</evidence>
<keyword evidence="4" id="KW-0804">Transcription</keyword>